<dbReference type="EMBL" id="JACXVP010000012">
    <property type="protein sequence ID" value="KAG5571342.1"/>
    <property type="molecule type" value="Genomic_DNA"/>
</dbReference>
<organism evidence="1 2">
    <name type="scientific">Solanum commersonii</name>
    <name type="common">Commerson's wild potato</name>
    <name type="synonym">Commerson's nightshade</name>
    <dbReference type="NCBI Taxonomy" id="4109"/>
    <lineage>
        <taxon>Eukaryota</taxon>
        <taxon>Viridiplantae</taxon>
        <taxon>Streptophyta</taxon>
        <taxon>Embryophyta</taxon>
        <taxon>Tracheophyta</taxon>
        <taxon>Spermatophyta</taxon>
        <taxon>Magnoliopsida</taxon>
        <taxon>eudicotyledons</taxon>
        <taxon>Gunneridae</taxon>
        <taxon>Pentapetalae</taxon>
        <taxon>asterids</taxon>
        <taxon>lamiids</taxon>
        <taxon>Solanales</taxon>
        <taxon>Solanaceae</taxon>
        <taxon>Solanoideae</taxon>
        <taxon>Solaneae</taxon>
        <taxon>Solanum</taxon>
    </lineage>
</organism>
<name>A0A9J5W8M1_SOLCO</name>
<reference evidence="1 2" key="1">
    <citation type="submission" date="2020-09" db="EMBL/GenBank/DDBJ databases">
        <title>De no assembly of potato wild relative species, Solanum commersonii.</title>
        <authorList>
            <person name="Cho K."/>
        </authorList>
    </citation>
    <scope>NUCLEOTIDE SEQUENCE [LARGE SCALE GENOMIC DNA]</scope>
    <source>
        <strain evidence="1">LZ3.2</strain>
        <tissue evidence="1">Leaf</tissue>
    </source>
</reference>
<dbReference type="Proteomes" id="UP000824120">
    <property type="component" value="Chromosome 12"/>
</dbReference>
<evidence type="ECO:0000313" key="2">
    <source>
        <dbReference type="Proteomes" id="UP000824120"/>
    </source>
</evidence>
<comment type="caution">
    <text evidence="1">The sequence shown here is derived from an EMBL/GenBank/DDBJ whole genome shotgun (WGS) entry which is preliminary data.</text>
</comment>
<evidence type="ECO:0000313" key="1">
    <source>
        <dbReference type="EMBL" id="KAG5571342.1"/>
    </source>
</evidence>
<accession>A0A9J5W8M1</accession>
<protein>
    <submittedName>
        <fullName evidence="1">Uncharacterized protein</fullName>
    </submittedName>
</protein>
<dbReference type="OrthoDB" id="1303119at2759"/>
<gene>
    <name evidence="1" type="ORF">H5410_061108</name>
</gene>
<keyword evidence="2" id="KW-1185">Reference proteome</keyword>
<proteinExistence type="predicted"/>
<sequence length="165" mass="18641">MGMFKSMLAMDHVTSNNNGKIWLIWTTEVSCKVLEADEQQITCEINHVEVPGTYIKTFVSSKCKDYLKRPLWERMLHYADTRNDILGVGPLAQFIEDNNKFNNDIVLEFIEEGGWNINKIIQLAPPTQVHNILATSFSFNKVFQTSQCGTSTVMVCSPVLLPGTP</sequence>
<dbReference type="AlphaFoldDB" id="A0A9J5W8M1"/>